<reference evidence="1" key="2">
    <citation type="journal article" date="2021" name="PeerJ">
        <title>Extensive microbial diversity within the chicken gut microbiome revealed by metagenomics and culture.</title>
        <authorList>
            <person name="Gilroy R."/>
            <person name="Ravi A."/>
            <person name="Getino M."/>
            <person name="Pursley I."/>
            <person name="Horton D.L."/>
            <person name="Alikhan N.F."/>
            <person name="Baker D."/>
            <person name="Gharbi K."/>
            <person name="Hall N."/>
            <person name="Watson M."/>
            <person name="Adriaenssens E.M."/>
            <person name="Foster-Nyarko E."/>
            <person name="Jarju S."/>
            <person name="Secka A."/>
            <person name="Antonio M."/>
            <person name="Oren A."/>
            <person name="Chaudhuri R.R."/>
            <person name="La Ragione R."/>
            <person name="Hildebrand F."/>
            <person name="Pallen M.J."/>
        </authorList>
    </citation>
    <scope>NUCLEOTIDE SEQUENCE</scope>
    <source>
        <strain evidence="1">ChiSjej5B23-6657</strain>
    </source>
</reference>
<dbReference type="AlphaFoldDB" id="A0A9D1E9E1"/>
<organism evidence="1 2">
    <name type="scientific">Candidatus Pullilachnospira gallistercoris</name>
    <dbReference type="NCBI Taxonomy" id="2840911"/>
    <lineage>
        <taxon>Bacteria</taxon>
        <taxon>Bacillati</taxon>
        <taxon>Bacillota</taxon>
        <taxon>Clostridia</taxon>
        <taxon>Lachnospirales</taxon>
        <taxon>Lachnospiraceae</taxon>
        <taxon>Lachnospiraceae incertae sedis</taxon>
        <taxon>Candidatus Pullilachnospira</taxon>
    </lineage>
</organism>
<dbReference type="Proteomes" id="UP000823912">
    <property type="component" value="Unassembled WGS sequence"/>
</dbReference>
<name>A0A9D1E9E1_9FIRM</name>
<protein>
    <submittedName>
        <fullName evidence="1">FeoB-associated Cys-rich membrane protein</fullName>
    </submittedName>
</protein>
<evidence type="ECO:0000313" key="1">
    <source>
        <dbReference type="EMBL" id="HIR70401.1"/>
    </source>
</evidence>
<gene>
    <name evidence="1" type="ORF">IAA55_03880</name>
</gene>
<accession>A0A9D1E9E1</accession>
<evidence type="ECO:0000313" key="2">
    <source>
        <dbReference type="Proteomes" id="UP000823912"/>
    </source>
</evidence>
<dbReference type="EMBL" id="DVHM01000061">
    <property type="protein sequence ID" value="HIR70401.1"/>
    <property type="molecule type" value="Genomic_DNA"/>
</dbReference>
<comment type="caution">
    <text evidence="1">The sequence shown here is derived from an EMBL/GenBank/DDBJ whole genome shotgun (WGS) entry which is preliminary data.</text>
</comment>
<proteinExistence type="predicted"/>
<reference evidence="1" key="1">
    <citation type="submission" date="2020-10" db="EMBL/GenBank/DDBJ databases">
        <authorList>
            <person name="Gilroy R."/>
        </authorList>
    </citation>
    <scope>NUCLEOTIDE SEQUENCE</scope>
    <source>
        <strain evidence="1">ChiSjej5B23-6657</strain>
    </source>
</reference>
<sequence length="48" mass="4577">MGTAIVLVLLVAAIIGIVHSLTKDRKKPGGGCSGCGGGCAGCSGHCAH</sequence>